<dbReference type="EMBL" id="PZKG01000027">
    <property type="protein sequence ID" value="PTE22214.1"/>
    <property type="molecule type" value="Genomic_DNA"/>
</dbReference>
<dbReference type="SMART" id="SM00855">
    <property type="entry name" value="PGAM"/>
    <property type="match status" value="1"/>
</dbReference>
<dbReference type="Proteomes" id="UP000241010">
    <property type="component" value="Unassembled WGS sequence"/>
</dbReference>
<dbReference type="PANTHER" id="PTHR48100:SF1">
    <property type="entry name" value="HISTIDINE PHOSPHATASE FAMILY PROTEIN-RELATED"/>
    <property type="match status" value="1"/>
</dbReference>
<proteinExistence type="predicted"/>
<organism evidence="1 2">
    <name type="scientific">Cereibacter changlensis JA139</name>
    <dbReference type="NCBI Taxonomy" id="1188249"/>
    <lineage>
        <taxon>Bacteria</taxon>
        <taxon>Pseudomonadati</taxon>
        <taxon>Pseudomonadota</taxon>
        <taxon>Alphaproteobacteria</taxon>
        <taxon>Rhodobacterales</taxon>
        <taxon>Paracoccaceae</taxon>
        <taxon>Cereibacter</taxon>
    </lineage>
</organism>
<name>A0A2T4JWC7_9RHOB</name>
<evidence type="ECO:0000313" key="1">
    <source>
        <dbReference type="EMBL" id="PTE22214.1"/>
    </source>
</evidence>
<reference evidence="1 2" key="1">
    <citation type="submission" date="2018-03" db="EMBL/GenBank/DDBJ databases">
        <title>Cereibacter changlensis.</title>
        <authorList>
            <person name="Meyer T.E."/>
            <person name="Miller S."/>
            <person name="Lodha T."/>
            <person name="Gandham S."/>
            <person name="Chintalapati S."/>
            <person name="Chintalapati V.R."/>
        </authorList>
    </citation>
    <scope>NUCLEOTIDE SEQUENCE [LARGE SCALE GENOMIC DNA]</scope>
    <source>
        <strain evidence="1 2">JA139</strain>
    </source>
</reference>
<dbReference type="InterPro" id="IPR029033">
    <property type="entry name" value="His_PPase_superfam"/>
</dbReference>
<comment type="caution">
    <text evidence="1">The sequence shown here is derived from an EMBL/GenBank/DDBJ whole genome shotgun (WGS) entry which is preliminary data.</text>
</comment>
<dbReference type="InterPro" id="IPR050275">
    <property type="entry name" value="PGM_Phosphatase"/>
</dbReference>
<dbReference type="AlphaFoldDB" id="A0A2T4JWC7"/>
<dbReference type="Pfam" id="PF00300">
    <property type="entry name" value="His_Phos_1"/>
    <property type="match status" value="1"/>
</dbReference>
<dbReference type="SUPFAM" id="SSF53254">
    <property type="entry name" value="Phosphoglycerate mutase-like"/>
    <property type="match status" value="1"/>
</dbReference>
<dbReference type="RefSeq" id="WP_107663450.1">
    <property type="nucleotide sequence ID" value="NZ_PZKG01000027.1"/>
</dbReference>
<dbReference type="PANTHER" id="PTHR48100">
    <property type="entry name" value="BROAD-SPECIFICITY PHOSPHATASE YOR283W-RELATED"/>
    <property type="match status" value="1"/>
</dbReference>
<dbReference type="Gene3D" id="3.40.50.1240">
    <property type="entry name" value="Phosphoglycerate mutase-like"/>
    <property type="match status" value="1"/>
</dbReference>
<dbReference type="OrthoDB" id="8347407at2"/>
<dbReference type="InterPro" id="IPR013078">
    <property type="entry name" value="His_Pase_superF_clade-1"/>
</dbReference>
<keyword evidence="2" id="KW-1185">Reference proteome</keyword>
<dbReference type="GO" id="GO:0016791">
    <property type="term" value="F:phosphatase activity"/>
    <property type="evidence" value="ECO:0007669"/>
    <property type="project" value="TreeGrafter"/>
</dbReference>
<protein>
    <submittedName>
        <fullName evidence="1">Histidine phosphatase family protein</fullName>
    </submittedName>
</protein>
<gene>
    <name evidence="1" type="ORF">C5F48_08350</name>
</gene>
<dbReference type="GO" id="GO:0005737">
    <property type="term" value="C:cytoplasm"/>
    <property type="evidence" value="ECO:0007669"/>
    <property type="project" value="TreeGrafter"/>
</dbReference>
<evidence type="ECO:0000313" key="2">
    <source>
        <dbReference type="Proteomes" id="UP000241010"/>
    </source>
</evidence>
<accession>A0A2T4JWC7</accession>
<sequence>MTRLHLVRHAPTHARTMLGWTDRAADLGDSAALARLSATLPRPALLVSSDLGRAATTADRLAEGRSRLPHDPRLREIHFGAWEDRSFAAIEAGTPNRIRDFWQNAGPSRAPGGESWDDLTARVTAALDGLLMDHPGGEIVVVAHFGPILVALQRALGLTVQQAFGHRIEPLSLTRMSHDAGQWTVEAINQIL</sequence>